<dbReference type="RefSeq" id="WP_338450056.1">
    <property type="nucleotide sequence ID" value="NZ_CP137640.1"/>
</dbReference>
<dbReference type="Proteomes" id="UP001357223">
    <property type="component" value="Chromosome"/>
</dbReference>
<name>A0ABZ2CFP5_9BACI</name>
<gene>
    <name evidence="1" type="ORF">R4Z09_28620</name>
</gene>
<sequence length="83" mass="9864">MEEFLSGNYISREIKQVINDVGDELEFEIIRYKDRYSVVVTISQDKPPFKEYIGFGEDPRRKKRALRMALKELYLQAYGEKPD</sequence>
<accession>A0ABZ2CFP5</accession>
<protein>
    <submittedName>
        <fullName evidence="1">Uncharacterized protein</fullName>
    </submittedName>
</protein>
<keyword evidence="2" id="KW-1185">Reference proteome</keyword>
<dbReference type="EMBL" id="CP137640">
    <property type="protein sequence ID" value="WVX81126.1"/>
    <property type="molecule type" value="Genomic_DNA"/>
</dbReference>
<evidence type="ECO:0000313" key="2">
    <source>
        <dbReference type="Proteomes" id="UP001357223"/>
    </source>
</evidence>
<organism evidence="1 2">
    <name type="scientific">Niallia oryzisoli</name>
    <dbReference type="NCBI Taxonomy" id="1737571"/>
    <lineage>
        <taxon>Bacteria</taxon>
        <taxon>Bacillati</taxon>
        <taxon>Bacillota</taxon>
        <taxon>Bacilli</taxon>
        <taxon>Bacillales</taxon>
        <taxon>Bacillaceae</taxon>
        <taxon>Niallia</taxon>
    </lineage>
</organism>
<reference evidence="1 2" key="1">
    <citation type="submission" date="2023-10" db="EMBL/GenBank/DDBJ databases">
        <title>Niallia locisalis sp.nov. isolated from a salt pond sample.</title>
        <authorList>
            <person name="Li X.-J."/>
            <person name="Dong L."/>
        </authorList>
    </citation>
    <scope>NUCLEOTIDE SEQUENCE [LARGE SCALE GENOMIC DNA]</scope>
    <source>
        <strain evidence="1 2">DSM 29761</strain>
    </source>
</reference>
<evidence type="ECO:0000313" key="1">
    <source>
        <dbReference type="EMBL" id="WVX81126.1"/>
    </source>
</evidence>
<proteinExistence type="predicted"/>